<reference evidence="2" key="1">
    <citation type="journal article" date="2024" name="Proc. Natl. Acad. Sci. U.S.A.">
        <title>Extraordinary preservation of gene collinearity over three hundred million years revealed in homosporous lycophytes.</title>
        <authorList>
            <person name="Li C."/>
            <person name="Wickell D."/>
            <person name="Kuo L.Y."/>
            <person name="Chen X."/>
            <person name="Nie B."/>
            <person name="Liao X."/>
            <person name="Peng D."/>
            <person name="Ji J."/>
            <person name="Jenkins J."/>
            <person name="Williams M."/>
            <person name="Shu S."/>
            <person name="Plott C."/>
            <person name="Barry K."/>
            <person name="Rajasekar S."/>
            <person name="Grimwood J."/>
            <person name="Han X."/>
            <person name="Sun S."/>
            <person name="Hou Z."/>
            <person name="He W."/>
            <person name="Dai G."/>
            <person name="Sun C."/>
            <person name="Schmutz J."/>
            <person name="Leebens-Mack J.H."/>
            <person name="Li F.W."/>
            <person name="Wang L."/>
        </authorList>
    </citation>
    <scope>NUCLEOTIDE SEQUENCE [LARGE SCALE GENOMIC DNA]</scope>
    <source>
        <strain evidence="2">cv. PW_Plant_1</strain>
    </source>
</reference>
<comment type="caution">
    <text evidence="1">The sequence shown here is derived from an EMBL/GenBank/DDBJ whole genome shotgun (WGS) entry which is preliminary data.</text>
</comment>
<dbReference type="Proteomes" id="UP001162992">
    <property type="component" value="Chromosome 5"/>
</dbReference>
<evidence type="ECO:0000313" key="1">
    <source>
        <dbReference type="EMBL" id="KAJ7556775.1"/>
    </source>
</evidence>
<organism evidence="1 2">
    <name type="scientific">Diphasiastrum complanatum</name>
    <name type="common">Issler's clubmoss</name>
    <name type="synonym">Lycopodium complanatum</name>
    <dbReference type="NCBI Taxonomy" id="34168"/>
    <lineage>
        <taxon>Eukaryota</taxon>
        <taxon>Viridiplantae</taxon>
        <taxon>Streptophyta</taxon>
        <taxon>Embryophyta</taxon>
        <taxon>Tracheophyta</taxon>
        <taxon>Lycopodiopsida</taxon>
        <taxon>Lycopodiales</taxon>
        <taxon>Lycopodiaceae</taxon>
        <taxon>Lycopodioideae</taxon>
        <taxon>Diphasiastrum</taxon>
    </lineage>
</organism>
<name>A0ACC2DRM9_DIPCM</name>
<protein>
    <submittedName>
        <fullName evidence="1">Uncharacterized protein</fullName>
    </submittedName>
</protein>
<evidence type="ECO:0000313" key="2">
    <source>
        <dbReference type="Proteomes" id="UP001162992"/>
    </source>
</evidence>
<accession>A0ACC2DRM9</accession>
<gene>
    <name evidence="1" type="ORF">O6H91_05G097600</name>
</gene>
<proteinExistence type="predicted"/>
<keyword evidence="2" id="KW-1185">Reference proteome</keyword>
<sequence length="388" mass="44697">MSWFQWWARAVKTRIQGEEIDESKKRVALIIGVTGIVGNAIADTLPSSDTPGGPWKVYGVARRPEPEWFADSPVEYIRCDVLNKEETSSKLSPLEDVTHLFWMTWANRQSEEENCQVNALMFRNVLDVLMQHARNLEHIVLQTGSKHYIGPFSYMGQFKSHDPPFFEEMPRLPVPNFYYNLEDILFETVKQKQGLTWSVHRPDVIFGFSPTSMMNIVGTMAVYASICREKGLAFVFPGNKLAWEYLMDASDSQLIAEQEIWASVDPKGKNEAFNIANGDVFKWKKLWSLLARKYDLEVPPYSGEPVSLQELMKDKGPVWDEIVKKHNLVPTRLDEVATWWFADAWLNPTTEYVLSMNKSKDRGFFGYRDSEKSCLSCIDKMKEKKIIP</sequence>
<dbReference type="EMBL" id="CM055096">
    <property type="protein sequence ID" value="KAJ7556775.1"/>
    <property type="molecule type" value="Genomic_DNA"/>
</dbReference>